<evidence type="ECO:0000313" key="3">
    <source>
        <dbReference type="EMBL" id="TNM59520.1"/>
    </source>
</evidence>
<dbReference type="CDD" id="cd06193">
    <property type="entry name" value="siderophore_interacting"/>
    <property type="match status" value="1"/>
</dbReference>
<dbReference type="OrthoDB" id="9814826at2"/>
<gene>
    <name evidence="3" type="ORF">FHP24_28320</name>
</gene>
<dbReference type="SUPFAM" id="SSF63380">
    <property type="entry name" value="Riboflavin synthase domain-like"/>
    <property type="match status" value="1"/>
</dbReference>
<dbReference type="InterPro" id="IPR013113">
    <property type="entry name" value="SIP_FAD-bd"/>
</dbReference>
<dbReference type="PANTHER" id="PTHR30157:SF0">
    <property type="entry name" value="NADPH-DEPENDENT FERRIC-CHELATE REDUCTASE"/>
    <property type="match status" value="1"/>
</dbReference>
<evidence type="ECO:0000259" key="2">
    <source>
        <dbReference type="PROSITE" id="PS51384"/>
    </source>
</evidence>
<dbReference type="InterPro" id="IPR039374">
    <property type="entry name" value="SIP_fam"/>
</dbReference>
<dbReference type="GO" id="GO:0016491">
    <property type="term" value="F:oxidoreductase activity"/>
    <property type="evidence" value="ECO:0007669"/>
    <property type="project" value="InterPro"/>
</dbReference>
<dbReference type="InterPro" id="IPR017938">
    <property type="entry name" value="Riboflavin_synthase-like_b-brl"/>
</dbReference>
<proteinExistence type="inferred from homology"/>
<feature type="domain" description="FAD-binding FR-type" evidence="2">
    <location>
        <begin position="4"/>
        <end position="116"/>
    </location>
</feature>
<dbReference type="AlphaFoldDB" id="A0A5C4X9Y9"/>
<dbReference type="Gene3D" id="2.40.30.10">
    <property type="entry name" value="Translation factors"/>
    <property type="match status" value="1"/>
</dbReference>
<dbReference type="Pfam" id="PF08021">
    <property type="entry name" value="FAD_binding_9"/>
    <property type="match status" value="1"/>
</dbReference>
<keyword evidence="4" id="KW-1185">Reference proteome</keyword>
<comment type="similarity">
    <text evidence="1">Belongs to the SIP oxidoreductase family.</text>
</comment>
<dbReference type="Pfam" id="PF04954">
    <property type="entry name" value="SIP"/>
    <property type="match status" value="1"/>
</dbReference>
<accession>A0A5C4X9Y9</accession>
<comment type="caution">
    <text evidence="3">The sequence shown here is derived from an EMBL/GenBank/DDBJ whole genome shotgun (WGS) entry which is preliminary data.</text>
</comment>
<organism evidence="3 4">
    <name type="scientific">Aliirhizobium smilacinae</name>
    <dbReference type="NCBI Taxonomy" id="1395944"/>
    <lineage>
        <taxon>Bacteria</taxon>
        <taxon>Pseudomonadati</taxon>
        <taxon>Pseudomonadota</taxon>
        <taxon>Alphaproteobacteria</taxon>
        <taxon>Hyphomicrobiales</taxon>
        <taxon>Rhizobiaceae</taxon>
        <taxon>Aliirhizobium</taxon>
    </lineage>
</organism>
<evidence type="ECO:0000256" key="1">
    <source>
        <dbReference type="ARBA" id="ARBA00035644"/>
    </source>
</evidence>
<dbReference type="RefSeq" id="WP_139679592.1">
    <property type="nucleotide sequence ID" value="NZ_VDMN01000015.1"/>
</dbReference>
<dbReference type="PANTHER" id="PTHR30157">
    <property type="entry name" value="FERRIC REDUCTASE, NADPH-DEPENDENT"/>
    <property type="match status" value="1"/>
</dbReference>
<evidence type="ECO:0000313" key="4">
    <source>
        <dbReference type="Proteomes" id="UP000311605"/>
    </source>
</evidence>
<dbReference type="Proteomes" id="UP000311605">
    <property type="component" value="Unassembled WGS sequence"/>
</dbReference>
<dbReference type="InterPro" id="IPR039261">
    <property type="entry name" value="FNR_nucleotide-bd"/>
</dbReference>
<dbReference type="InterPro" id="IPR017927">
    <property type="entry name" value="FAD-bd_FR_type"/>
</dbReference>
<dbReference type="Gene3D" id="3.40.50.80">
    <property type="entry name" value="Nucleotide-binding domain of ferredoxin-NADP reductase (FNR) module"/>
    <property type="match status" value="1"/>
</dbReference>
<protein>
    <recommendedName>
        <fullName evidence="2">FAD-binding FR-type domain-containing protein</fullName>
    </recommendedName>
</protein>
<dbReference type="PROSITE" id="PS51384">
    <property type="entry name" value="FAD_FR"/>
    <property type="match status" value="1"/>
</dbReference>
<reference evidence="3 4" key="1">
    <citation type="submission" date="2019-06" db="EMBL/GenBank/DDBJ databases">
        <title>The draft genome of Rhizobium smilacinae PTYR-5.</title>
        <authorList>
            <person name="Liu L."/>
            <person name="Li L."/>
            <person name="Zhang X."/>
        </authorList>
    </citation>
    <scope>NUCLEOTIDE SEQUENCE [LARGE SCALE GENOMIC DNA]</scope>
    <source>
        <strain evidence="3 4">PTYR-5</strain>
    </source>
</reference>
<dbReference type="InterPro" id="IPR007037">
    <property type="entry name" value="SIP_rossman_dom"/>
</dbReference>
<name>A0A5C4X9Y9_9HYPH</name>
<sequence length="241" mass="26816">MSQERLFEAQVVSRLQLSPSIVRLVLSGAGLSDFATTNIPDEWIYLIFDRSGDDHGRKKRDRKSRPYTVRQWEPETCRLTLDVVCHDAGPATTWAQTTAIGDAISFTAPFGKYGPADNVDWILLMSDLTGLPAVARIIEQHRCQIPVLANVEIAEDGDRRLVAQTCGDCVAWHKTFDRHAGRSCLVDIMQNMSRPHGCGYVWIAGEATAVAQCRRLCQDNWGIEKNQVTAVGYWIAGQARG</sequence>
<dbReference type="EMBL" id="VDMN01000015">
    <property type="protein sequence ID" value="TNM59520.1"/>
    <property type="molecule type" value="Genomic_DNA"/>
</dbReference>